<sequence>MIKIRVFKKSSPNGKVTTYLCKRDFIDHITHVDPIEGVVLIDPEYLKDRKVFAHVLAAFRYGREDLDVLGLTFRKELYLSSVQVHPPVYTPGDKDSRVLLNPVPSTTVSASDFSEKKSSNEHASESACSSLPVDSIIKSDNQPLTKLQERLLRKLGPYAYPFYFKVNTRTMHYHLFWL</sequence>
<dbReference type="InterPro" id="IPR000698">
    <property type="entry name" value="Arrestin"/>
</dbReference>
<dbReference type="PROSITE" id="PS00295">
    <property type="entry name" value="ARRESTINS"/>
    <property type="match status" value="1"/>
</dbReference>
<keyword evidence="5" id="KW-1185">Reference proteome</keyword>
<feature type="region of interest" description="Disordered" evidence="2">
    <location>
        <begin position="107"/>
        <end position="126"/>
    </location>
</feature>
<dbReference type="OrthoDB" id="298939at2759"/>
<reference evidence="4" key="1">
    <citation type="submission" date="2018-11" db="EMBL/GenBank/DDBJ databases">
        <authorList>
            <consortium name="Pathogen Informatics"/>
        </authorList>
    </citation>
    <scope>NUCLEOTIDE SEQUENCE</scope>
</reference>
<dbReference type="AlphaFoldDB" id="A0A448XLA5"/>
<organism evidence="4 5">
    <name type="scientific">Protopolystoma xenopodis</name>
    <dbReference type="NCBI Taxonomy" id="117903"/>
    <lineage>
        <taxon>Eukaryota</taxon>
        <taxon>Metazoa</taxon>
        <taxon>Spiralia</taxon>
        <taxon>Lophotrochozoa</taxon>
        <taxon>Platyhelminthes</taxon>
        <taxon>Monogenea</taxon>
        <taxon>Polyopisthocotylea</taxon>
        <taxon>Polystomatidea</taxon>
        <taxon>Polystomatidae</taxon>
        <taxon>Protopolystoma</taxon>
    </lineage>
</organism>
<dbReference type="GO" id="GO:0005737">
    <property type="term" value="C:cytoplasm"/>
    <property type="evidence" value="ECO:0007669"/>
    <property type="project" value="TreeGrafter"/>
</dbReference>
<dbReference type="GO" id="GO:0002031">
    <property type="term" value="P:G protein-coupled receptor internalization"/>
    <property type="evidence" value="ECO:0007669"/>
    <property type="project" value="TreeGrafter"/>
</dbReference>
<evidence type="ECO:0000313" key="4">
    <source>
        <dbReference type="EMBL" id="VEL39335.1"/>
    </source>
</evidence>
<comment type="caution">
    <text evidence="4">The sequence shown here is derived from an EMBL/GenBank/DDBJ whole genome shotgun (WGS) entry which is preliminary data.</text>
</comment>
<evidence type="ECO:0000256" key="2">
    <source>
        <dbReference type="SAM" id="MobiDB-lite"/>
    </source>
</evidence>
<evidence type="ECO:0000259" key="3">
    <source>
        <dbReference type="Pfam" id="PF00339"/>
    </source>
</evidence>
<dbReference type="PANTHER" id="PTHR11792">
    <property type="entry name" value="ARRESTIN"/>
    <property type="match status" value="1"/>
</dbReference>
<dbReference type="PANTHER" id="PTHR11792:SF17">
    <property type="entry name" value="KURTZ ARRESTIN"/>
    <property type="match status" value="1"/>
</dbReference>
<comment type="similarity">
    <text evidence="1">Belongs to the arrestin family.</text>
</comment>
<feature type="compositionally biased region" description="Basic and acidic residues" evidence="2">
    <location>
        <begin position="113"/>
        <end position="124"/>
    </location>
</feature>
<dbReference type="Pfam" id="PF00339">
    <property type="entry name" value="Arrestin_N"/>
    <property type="match status" value="1"/>
</dbReference>
<dbReference type="InterPro" id="IPR011021">
    <property type="entry name" value="Arrestin-like_N"/>
</dbReference>
<dbReference type="InterPro" id="IPR017864">
    <property type="entry name" value="Arrestin_CS"/>
</dbReference>
<evidence type="ECO:0000256" key="1">
    <source>
        <dbReference type="ARBA" id="ARBA00005298"/>
    </source>
</evidence>
<proteinExistence type="inferred from homology"/>
<accession>A0A448XLA5</accession>
<dbReference type="InterPro" id="IPR014753">
    <property type="entry name" value="Arrestin_N"/>
</dbReference>
<dbReference type="PRINTS" id="PR00309">
    <property type="entry name" value="ARRESTIN"/>
</dbReference>
<dbReference type="Gene3D" id="2.60.40.840">
    <property type="match status" value="1"/>
</dbReference>
<dbReference type="InterPro" id="IPR014756">
    <property type="entry name" value="Ig_E-set"/>
</dbReference>
<dbReference type="Proteomes" id="UP000784294">
    <property type="component" value="Unassembled WGS sequence"/>
</dbReference>
<dbReference type="GO" id="GO:0001664">
    <property type="term" value="F:G protein-coupled receptor binding"/>
    <property type="evidence" value="ECO:0007669"/>
    <property type="project" value="TreeGrafter"/>
</dbReference>
<dbReference type="GO" id="GO:0007165">
    <property type="term" value="P:signal transduction"/>
    <property type="evidence" value="ECO:0007669"/>
    <property type="project" value="InterPro"/>
</dbReference>
<name>A0A448XLA5_9PLAT</name>
<dbReference type="SUPFAM" id="SSF81296">
    <property type="entry name" value="E set domains"/>
    <property type="match status" value="1"/>
</dbReference>
<gene>
    <name evidence="4" type="ORF">PXEA_LOCUS32775</name>
</gene>
<dbReference type="EMBL" id="CAAALY010260892">
    <property type="protein sequence ID" value="VEL39335.1"/>
    <property type="molecule type" value="Genomic_DNA"/>
</dbReference>
<protein>
    <recommendedName>
        <fullName evidence="3">Arrestin-like N-terminal domain-containing protein</fullName>
    </recommendedName>
</protein>
<feature type="domain" description="Arrestin-like N-terminal" evidence="3">
    <location>
        <begin position="17"/>
        <end position="90"/>
    </location>
</feature>
<evidence type="ECO:0000313" key="5">
    <source>
        <dbReference type="Proteomes" id="UP000784294"/>
    </source>
</evidence>